<organism evidence="2 3">
    <name type="scientific">Rattus norvegicus</name>
    <name type="common">Rat</name>
    <dbReference type="NCBI Taxonomy" id="10116"/>
    <lineage>
        <taxon>Eukaryota</taxon>
        <taxon>Metazoa</taxon>
        <taxon>Chordata</taxon>
        <taxon>Craniata</taxon>
        <taxon>Vertebrata</taxon>
        <taxon>Euteleostomi</taxon>
        <taxon>Mammalia</taxon>
        <taxon>Eutheria</taxon>
        <taxon>Euarchontoglires</taxon>
        <taxon>Glires</taxon>
        <taxon>Rodentia</taxon>
        <taxon>Myomorpha</taxon>
        <taxon>Muroidea</taxon>
        <taxon>Muridae</taxon>
        <taxon>Murinae</taxon>
        <taxon>Rattus</taxon>
    </lineage>
</organism>
<dbReference type="Proteomes" id="UP000234681">
    <property type="component" value="Chromosome 19"/>
</dbReference>
<protein>
    <submittedName>
        <fullName evidence="2">RCG51392</fullName>
    </submittedName>
</protein>
<sequence length="60" mass="6535">MYPELESYLSLPHSPPSPRHDTWNVHGSSFDEDFCSNGCATSRLAQTPQGAVLNLPCSVS</sequence>
<reference evidence="3" key="1">
    <citation type="submission" date="2005-09" db="EMBL/GenBank/DDBJ databases">
        <authorList>
            <person name="Mural R.J."/>
            <person name="Li P.W."/>
            <person name="Adams M.D."/>
            <person name="Amanatides P.G."/>
            <person name="Baden-Tillson H."/>
            <person name="Barnstead M."/>
            <person name="Chin S.H."/>
            <person name="Dew I."/>
            <person name="Evans C.A."/>
            <person name="Ferriera S."/>
            <person name="Flanigan M."/>
            <person name="Fosler C."/>
            <person name="Glodek A."/>
            <person name="Gu Z."/>
            <person name="Holt R.A."/>
            <person name="Jennings D."/>
            <person name="Kraft C.L."/>
            <person name="Lu F."/>
            <person name="Nguyen T."/>
            <person name="Nusskern D.R."/>
            <person name="Pfannkoch C.M."/>
            <person name="Sitter C."/>
            <person name="Sutton G.G."/>
            <person name="Venter J.C."/>
            <person name="Wang Z."/>
            <person name="Woodage T."/>
            <person name="Zheng X.H."/>
            <person name="Zhong F."/>
        </authorList>
    </citation>
    <scope>NUCLEOTIDE SEQUENCE [LARGE SCALE GENOMIC DNA]</scope>
    <source>
        <strain>BN</strain>
        <strain evidence="3">Sprague-Dawley</strain>
    </source>
</reference>
<dbReference type="AlphaFoldDB" id="A6IYK1"/>
<evidence type="ECO:0000313" key="3">
    <source>
        <dbReference type="Proteomes" id="UP000234681"/>
    </source>
</evidence>
<proteinExistence type="predicted"/>
<accession>A6IYK1</accession>
<dbReference type="EMBL" id="CH473972">
    <property type="protein sequence ID" value="EDL92329.1"/>
    <property type="molecule type" value="Genomic_DNA"/>
</dbReference>
<name>A6IYK1_RAT</name>
<feature type="compositionally biased region" description="Low complexity" evidence="1">
    <location>
        <begin position="1"/>
        <end position="12"/>
    </location>
</feature>
<evidence type="ECO:0000313" key="2">
    <source>
        <dbReference type="EMBL" id="EDL92329.1"/>
    </source>
</evidence>
<gene>
    <name evidence="2" type="ORF">rCG_51392</name>
</gene>
<feature type="region of interest" description="Disordered" evidence="1">
    <location>
        <begin position="1"/>
        <end position="22"/>
    </location>
</feature>
<evidence type="ECO:0000256" key="1">
    <source>
        <dbReference type="SAM" id="MobiDB-lite"/>
    </source>
</evidence>